<evidence type="ECO:0000313" key="2">
    <source>
        <dbReference type="EMBL" id="KAK7836855.1"/>
    </source>
</evidence>
<feature type="domain" description="Reverse transcriptase zinc-binding" evidence="1">
    <location>
        <begin position="76"/>
        <end position="131"/>
    </location>
</feature>
<dbReference type="Pfam" id="PF13966">
    <property type="entry name" value="zf-RVT"/>
    <property type="match status" value="1"/>
</dbReference>
<sequence length="245" mass="27900">MAHVSAISFRSIIIIGNIKLLRNDNKLQCKISNYDPKLLEVTIERCGVHVPCMCSHNSMACRSIGERLVEVSFGERLKKFLCRVAAGVLPFNKQKLVKSSKTRDAYCPLCEIAQDSVLHLFQSCPFAKGLWYGGQWGFRVEMIQAQSVMEFIERIIDPPSELLVKGVTTDEFIAYVVVVMKVFWEAREEAMVSNTKTSINQLAYCLNKECNSYVRSTRKYRNLPLGADDSAFGQFIIWFSKYVRA</sequence>
<evidence type="ECO:0000313" key="3">
    <source>
        <dbReference type="Proteomes" id="UP000237347"/>
    </source>
</evidence>
<dbReference type="InterPro" id="IPR026960">
    <property type="entry name" value="RVT-Znf"/>
</dbReference>
<proteinExistence type="predicted"/>
<dbReference type="EMBL" id="PKMF04000342">
    <property type="protein sequence ID" value="KAK7836855.1"/>
    <property type="molecule type" value="Genomic_DNA"/>
</dbReference>
<dbReference type="Proteomes" id="UP000237347">
    <property type="component" value="Unassembled WGS sequence"/>
</dbReference>
<dbReference type="AlphaFoldDB" id="A0AAW0KBR5"/>
<organism evidence="2 3">
    <name type="scientific">Quercus suber</name>
    <name type="common">Cork oak</name>
    <dbReference type="NCBI Taxonomy" id="58331"/>
    <lineage>
        <taxon>Eukaryota</taxon>
        <taxon>Viridiplantae</taxon>
        <taxon>Streptophyta</taxon>
        <taxon>Embryophyta</taxon>
        <taxon>Tracheophyta</taxon>
        <taxon>Spermatophyta</taxon>
        <taxon>Magnoliopsida</taxon>
        <taxon>eudicotyledons</taxon>
        <taxon>Gunneridae</taxon>
        <taxon>Pentapetalae</taxon>
        <taxon>rosids</taxon>
        <taxon>fabids</taxon>
        <taxon>Fagales</taxon>
        <taxon>Fagaceae</taxon>
        <taxon>Quercus</taxon>
    </lineage>
</organism>
<accession>A0AAW0KBR5</accession>
<name>A0AAW0KBR5_QUESU</name>
<reference evidence="2 3" key="1">
    <citation type="journal article" date="2018" name="Sci. Data">
        <title>The draft genome sequence of cork oak.</title>
        <authorList>
            <person name="Ramos A.M."/>
            <person name="Usie A."/>
            <person name="Barbosa P."/>
            <person name="Barros P.M."/>
            <person name="Capote T."/>
            <person name="Chaves I."/>
            <person name="Simoes F."/>
            <person name="Abreu I."/>
            <person name="Carrasquinho I."/>
            <person name="Faro C."/>
            <person name="Guimaraes J.B."/>
            <person name="Mendonca D."/>
            <person name="Nobrega F."/>
            <person name="Rodrigues L."/>
            <person name="Saibo N.J.M."/>
            <person name="Varela M.C."/>
            <person name="Egas C."/>
            <person name="Matos J."/>
            <person name="Miguel C.M."/>
            <person name="Oliveira M.M."/>
            <person name="Ricardo C.P."/>
            <person name="Goncalves S."/>
        </authorList>
    </citation>
    <scope>NUCLEOTIDE SEQUENCE [LARGE SCALE GENOMIC DNA]</scope>
    <source>
        <strain evidence="3">cv. HL8</strain>
    </source>
</reference>
<comment type="caution">
    <text evidence="2">The sequence shown here is derived from an EMBL/GenBank/DDBJ whole genome shotgun (WGS) entry which is preliminary data.</text>
</comment>
<keyword evidence="3" id="KW-1185">Reference proteome</keyword>
<protein>
    <recommendedName>
        <fullName evidence="1">Reverse transcriptase zinc-binding domain-containing protein</fullName>
    </recommendedName>
</protein>
<gene>
    <name evidence="2" type="ORF">CFP56_021943</name>
</gene>
<evidence type="ECO:0000259" key="1">
    <source>
        <dbReference type="Pfam" id="PF13966"/>
    </source>
</evidence>